<dbReference type="EMBL" id="WOCE01000022">
    <property type="protein sequence ID" value="KAE9588615.1"/>
    <property type="molecule type" value="Genomic_DNA"/>
</dbReference>
<keyword evidence="4" id="KW-0472">Membrane</keyword>
<comment type="caution">
    <text evidence="6">The sequence shown here is derived from an EMBL/GenBank/DDBJ whole genome shotgun (WGS) entry which is preliminary data.</text>
</comment>
<evidence type="ECO:0000259" key="5">
    <source>
        <dbReference type="PROSITE" id="PS50011"/>
    </source>
</evidence>
<dbReference type="SUPFAM" id="SSF56112">
    <property type="entry name" value="Protein kinase-like (PK-like)"/>
    <property type="match status" value="1"/>
</dbReference>
<accession>A0A6A4NCT8</accession>
<dbReference type="PANTHER" id="PTHR47989:SF24">
    <property type="entry name" value="CALCIUM_CALMODULIN-REGULATED RECEPTOR-LIKE KINASE 1 ISOFORM X1"/>
    <property type="match status" value="1"/>
</dbReference>
<dbReference type="OrthoDB" id="1717759at2759"/>
<evidence type="ECO:0000256" key="4">
    <source>
        <dbReference type="SAM" id="Phobius"/>
    </source>
</evidence>
<evidence type="ECO:0000256" key="3">
    <source>
        <dbReference type="ARBA" id="ARBA00022840"/>
    </source>
</evidence>
<feature type="domain" description="Protein kinase" evidence="5">
    <location>
        <begin position="112"/>
        <end position="168"/>
    </location>
</feature>
<reference evidence="7" key="1">
    <citation type="journal article" date="2020" name="Nat. Commun.">
        <title>Genome sequence of the cluster root forming white lupin.</title>
        <authorList>
            <person name="Hufnagel B."/>
            <person name="Marques A."/>
            <person name="Soriano A."/>
            <person name="Marques L."/>
            <person name="Divol F."/>
            <person name="Doumas P."/>
            <person name="Sallet E."/>
            <person name="Mancinotti D."/>
            <person name="Carrere S."/>
            <person name="Marande W."/>
            <person name="Arribat S."/>
            <person name="Keller J."/>
            <person name="Huneau C."/>
            <person name="Blein T."/>
            <person name="Aime D."/>
            <person name="Laguerre M."/>
            <person name="Taylor J."/>
            <person name="Schubert V."/>
            <person name="Nelson M."/>
            <person name="Geu-Flores F."/>
            <person name="Crespi M."/>
            <person name="Gallardo-Guerrero K."/>
            <person name="Delaux P.-M."/>
            <person name="Salse J."/>
            <person name="Berges H."/>
            <person name="Guyot R."/>
            <person name="Gouzy J."/>
            <person name="Peret B."/>
        </authorList>
    </citation>
    <scope>NUCLEOTIDE SEQUENCE [LARGE SCALE GENOMIC DNA]</scope>
    <source>
        <strain evidence="7">cv. Amiga</strain>
    </source>
</reference>
<dbReference type="GO" id="GO:0004674">
    <property type="term" value="F:protein serine/threonine kinase activity"/>
    <property type="evidence" value="ECO:0007669"/>
    <property type="project" value="UniProtKB-KW"/>
</dbReference>
<dbReference type="GO" id="GO:0005524">
    <property type="term" value="F:ATP binding"/>
    <property type="evidence" value="ECO:0007669"/>
    <property type="project" value="UniProtKB-KW"/>
</dbReference>
<keyword evidence="6" id="KW-0418">Kinase</keyword>
<organism evidence="6 7">
    <name type="scientific">Lupinus albus</name>
    <name type="common">White lupine</name>
    <name type="synonym">Lupinus termis</name>
    <dbReference type="NCBI Taxonomy" id="3870"/>
    <lineage>
        <taxon>Eukaryota</taxon>
        <taxon>Viridiplantae</taxon>
        <taxon>Streptophyta</taxon>
        <taxon>Embryophyta</taxon>
        <taxon>Tracheophyta</taxon>
        <taxon>Spermatophyta</taxon>
        <taxon>Magnoliopsida</taxon>
        <taxon>eudicotyledons</taxon>
        <taxon>Gunneridae</taxon>
        <taxon>Pentapetalae</taxon>
        <taxon>rosids</taxon>
        <taxon>fabids</taxon>
        <taxon>Fabales</taxon>
        <taxon>Fabaceae</taxon>
        <taxon>Papilionoideae</taxon>
        <taxon>50 kb inversion clade</taxon>
        <taxon>genistoids sensu lato</taxon>
        <taxon>core genistoids</taxon>
        <taxon>Genisteae</taxon>
        <taxon>Lupinus</taxon>
    </lineage>
</organism>
<evidence type="ECO:0000313" key="6">
    <source>
        <dbReference type="EMBL" id="KAE9588615.1"/>
    </source>
</evidence>
<keyword evidence="1 6" id="KW-0723">Serine/threonine-protein kinase</keyword>
<feature type="transmembrane region" description="Helical" evidence="4">
    <location>
        <begin position="6"/>
        <end position="30"/>
    </location>
</feature>
<evidence type="ECO:0000256" key="1">
    <source>
        <dbReference type="ARBA" id="ARBA00022527"/>
    </source>
</evidence>
<dbReference type="InterPro" id="IPR000719">
    <property type="entry name" value="Prot_kinase_dom"/>
</dbReference>
<dbReference type="PROSITE" id="PS50011">
    <property type="entry name" value="PROTEIN_KINASE_DOM"/>
    <property type="match status" value="1"/>
</dbReference>
<dbReference type="AlphaFoldDB" id="A0A6A4NCT8"/>
<keyword evidence="3" id="KW-0067">ATP-binding</keyword>
<keyword evidence="7" id="KW-1185">Reference proteome</keyword>
<dbReference type="Proteomes" id="UP000447434">
    <property type="component" value="Chromosome 22"/>
</dbReference>
<dbReference type="PANTHER" id="PTHR47989">
    <property type="entry name" value="OS01G0750732 PROTEIN"/>
    <property type="match status" value="1"/>
</dbReference>
<evidence type="ECO:0000256" key="2">
    <source>
        <dbReference type="ARBA" id="ARBA00022741"/>
    </source>
</evidence>
<sequence>MKEESTGVIIGISIGVVIGLVLAITALLCLRYRRKRSQIGNSSSRRTTVLRIHTNGADSCTVLSDSTLSPESPLKSVRNGTSFCLDGFKRSSVVSAFGITEYSYKDLQKATYNFTTLIGQGAFGPVYKAQMSTGETFAVKVLATNSKEGEKEFGTEVNMVTDNNYSLL</sequence>
<evidence type="ECO:0000313" key="7">
    <source>
        <dbReference type="Proteomes" id="UP000447434"/>
    </source>
</evidence>
<dbReference type="Gene3D" id="3.30.200.20">
    <property type="entry name" value="Phosphorylase Kinase, domain 1"/>
    <property type="match status" value="1"/>
</dbReference>
<dbReference type="InterPro" id="IPR011009">
    <property type="entry name" value="Kinase-like_dom_sf"/>
</dbReference>
<keyword evidence="2" id="KW-0547">Nucleotide-binding</keyword>
<keyword evidence="4" id="KW-0812">Transmembrane</keyword>
<name>A0A6A4NCT8_LUPAL</name>
<keyword evidence="4" id="KW-1133">Transmembrane helix</keyword>
<protein>
    <submittedName>
        <fullName evidence="6">Putative non-specific serine/threonine protein kinase</fullName>
    </submittedName>
</protein>
<gene>
    <name evidence="6" type="ORF">Lalb_Chr22g0357201</name>
</gene>
<proteinExistence type="predicted"/>
<keyword evidence="6" id="KW-0808">Transferase</keyword>